<keyword evidence="1" id="KW-0597">Phosphoprotein</keyword>
<dbReference type="SUPFAM" id="SSF52172">
    <property type="entry name" value="CheY-like"/>
    <property type="match status" value="1"/>
</dbReference>
<sequence>MRRTAPKTPAILLIDDHAVFAKIFSAYLLRTHFNSYFVENATSLHIATQHLKNQSYDLIVLDNRIPPHLNYIESVNILIKANWTGPILLMSGEEIKLDEESSGDKHISCFLLKDDLNENTLNQAINQCLNKHTSQSIQDS</sequence>
<dbReference type="Gene3D" id="3.40.50.2300">
    <property type="match status" value="1"/>
</dbReference>
<dbReference type="eggNOG" id="COG0784">
    <property type="taxonomic scope" value="Bacteria"/>
</dbReference>
<dbReference type="RefSeq" id="WP_015828763.1">
    <property type="nucleotide sequence ID" value="NC_012982.1"/>
</dbReference>
<evidence type="ECO:0000256" key="1">
    <source>
        <dbReference type="PROSITE-ProRule" id="PRU00169"/>
    </source>
</evidence>
<organism evidence="3 4">
    <name type="scientific">Hirschia baltica (strain ATCC 49814 / DSM 5838 / IFAM 1418)</name>
    <dbReference type="NCBI Taxonomy" id="582402"/>
    <lineage>
        <taxon>Bacteria</taxon>
        <taxon>Pseudomonadati</taxon>
        <taxon>Pseudomonadota</taxon>
        <taxon>Alphaproteobacteria</taxon>
        <taxon>Hyphomonadales</taxon>
        <taxon>Hyphomonadaceae</taxon>
        <taxon>Hirschia</taxon>
    </lineage>
</organism>
<dbReference type="EMBL" id="CP001678">
    <property type="protein sequence ID" value="ACT60613.1"/>
    <property type="molecule type" value="Genomic_DNA"/>
</dbReference>
<name>C6XR82_HIRBI</name>
<dbReference type="GO" id="GO:0000160">
    <property type="term" value="P:phosphorelay signal transduction system"/>
    <property type="evidence" value="ECO:0007669"/>
    <property type="project" value="InterPro"/>
</dbReference>
<dbReference type="InterPro" id="IPR001789">
    <property type="entry name" value="Sig_transdc_resp-reg_receiver"/>
</dbReference>
<keyword evidence="4" id="KW-1185">Reference proteome</keyword>
<evidence type="ECO:0000313" key="4">
    <source>
        <dbReference type="Proteomes" id="UP000002745"/>
    </source>
</evidence>
<protein>
    <submittedName>
        <fullName evidence="3">Response regulator receiver protein</fullName>
    </submittedName>
</protein>
<dbReference type="OrthoDB" id="7629619at2"/>
<dbReference type="PROSITE" id="PS50110">
    <property type="entry name" value="RESPONSE_REGULATORY"/>
    <property type="match status" value="1"/>
</dbReference>
<feature type="domain" description="Response regulatory" evidence="2">
    <location>
        <begin position="10"/>
        <end position="128"/>
    </location>
</feature>
<dbReference type="AlphaFoldDB" id="C6XR82"/>
<feature type="modified residue" description="4-aspartylphosphate" evidence="1">
    <location>
        <position position="62"/>
    </location>
</feature>
<dbReference type="Proteomes" id="UP000002745">
    <property type="component" value="Chromosome"/>
</dbReference>
<evidence type="ECO:0000259" key="2">
    <source>
        <dbReference type="PROSITE" id="PS50110"/>
    </source>
</evidence>
<dbReference type="KEGG" id="hba:Hbal_2944"/>
<dbReference type="Pfam" id="PF00072">
    <property type="entry name" value="Response_reg"/>
    <property type="match status" value="1"/>
</dbReference>
<dbReference type="HOGENOM" id="CLU_1882905_0_0_5"/>
<proteinExistence type="predicted"/>
<evidence type="ECO:0000313" key="3">
    <source>
        <dbReference type="EMBL" id="ACT60613.1"/>
    </source>
</evidence>
<dbReference type="InterPro" id="IPR011006">
    <property type="entry name" value="CheY-like_superfamily"/>
</dbReference>
<gene>
    <name evidence="3" type="ordered locus">Hbal_2944</name>
</gene>
<reference evidence="4" key="1">
    <citation type="journal article" date="2011" name="J. Bacteriol.">
        <title>Genome sequences of eight morphologically diverse alphaproteobacteria.</title>
        <authorList>
            <consortium name="US DOE Joint Genome Institute"/>
            <person name="Brown P.J."/>
            <person name="Kysela D.T."/>
            <person name="Buechlein A."/>
            <person name="Hemmerich C."/>
            <person name="Brun Y.V."/>
        </authorList>
    </citation>
    <scope>NUCLEOTIDE SEQUENCE [LARGE SCALE GENOMIC DNA]</scope>
    <source>
        <strain evidence="4">ATCC 49814 / DSM 5838 / IFAM 1418</strain>
    </source>
</reference>
<accession>C6XR82</accession>